<evidence type="ECO:0000256" key="1">
    <source>
        <dbReference type="ARBA" id="ARBA00001936"/>
    </source>
</evidence>
<dbReference type="AlphaFoldDB" id="A0A9D9H9M9"/>
<dbReference type="SUPFAM" id="SSF53092">
    <property type="entry name" value="Creatinase/prolidase N-terminal domain"/>
    <property type="match status" value="1"/>
</dbReference>
<dbReference type="SUPFAM" id="SSF55920">
    <property type="entry name" value="Creatinase/aminopeptidase"/>
    <property type="match status" value="1"/>
</dbReference>
<reference evidence="6" key="2">
    <citation type="journal article" date="2021" name="PeerJ">
        <title>Extensive microbial diversity within the chicken gut microbiome revealed by metagenomics and culture.</title>
        <authorList>
            <person name="Gilroy R."/>
            <person name="Ravi A."/>
            <person name="Getino M."/>
            <person name="Pursley I."/>
            <person name="Horton D.L."/>
            <person name="Alikhan N.F."/>
            <person name="Baker D."/>
            <person name="Gharbi K."/>
            <person name="Hall N."/>
            <person name="Watson M."/>
            <person name="Adriaenssens E.M."/>
            <person name="Foster-Nyarko E."/>
            <person name="Jarju S."/>
            <person name="Secka A."/>
            <person name="Antonio M."/>
            <person name="Oren A."/>
            <person name="Chaudhuri R.R."/>
            <person name="La Ragione R."/>
            <person name="Hildebrand F."/>
            <person name="Pallen M.J."/>
        </authorList>
    </citation>
    <scope>NUCLEOTIDE SEQUENCE</scope>
    <source>
        <strain evidence="6">C6-149</strain>
    </source>
</reference>
<evidence type="ECO:0000256" key="2">
    <source>
        <dbReference type="ARBA" id="ARBA00008766"/>
    </source>
</evidence>
<dbReference type="PANTHER" id="PTHR46112:SF10">
    <property type="entry name" value="DIPEPTIDASE YKVY-RELATED"/>
    <property type="match status" value="1"/>
</dbReference>
<dbReference type="InterPro" id="IPR000587">
    <property type="entry name" value="Creatinase_N"/>
</dbReference>
<proteinExistence type="inferred from homology"/>
<keyword evidence="6" id="KW-0645">Protease</keyword>
<dbReference type="InterPro" id="IPR036005">
    <property type="entry name" value="Creatinase/aminopeptidase-like"/>
</dbReference>
<comment type="cofactor">
    <cofactor evidence="1">
        <name>Mn(2+)</name>
        <dbReference type="ChEBI" id="CHEBI:29035"/>
    </cofactor>
</comment>
<keyword evidence="3" id="KW-0464">Manganese</keyword>
<feature type="domain" description="Creatinase N-terminal" evidence="5">
    <location>
        <begin position="4"/>
        <end position="138"/>
    </location>
</feature>
<evidence type="ECO:0000259" key="4">
    <source>
        <dbReference type="Pfam" id="PF00557"/>
    </source>
</evidence>
<dbReference type="Pfam" id="PF00557">
    <property type="entry name" value="Peptidase_M24"/>
    <property type="match status" value="1"/>
</dbReference>
<comment type="similarity">
    <text evidence="2">Belongs to the peptidase M24B family.</text>
</comment>
<dbReference type="Proteomes" id="UP000823614">
    <property type="component" value="Unassembled WGS sequence"/>
</dbReference>
<dbReference type="GO" id="GO:0004177">
    <property type="term" value="F:aminopeptidase activity"/>
    <property type="evidence" value="ECO:0007669"/>
    <property type="project" value="UniProtKB-KW"/>
</dbReference>
<dbReference type="Pfam" id="PF01321">
    <property type="entry name" value="Creatinase_N"/>
    <property type="match status" value="1"/>
</dbReference>
<dbReference type="EMBL" id="JADIMP010000053">
    <property type="protein sequence ID" value="MBO8441482.1"/>
    <property type="molecule type" value="Genomic_DNA"/>
</dbReference>
<dbReference type="Gene3D" id="3.90.230.10">
    <property type="entry name" value="Creatinase/methionine aminopeptidase superfamily"/>
    <property type="match status" value="1"/>
</dbReference>
<gene>
    <name evidence="6" type="ORF">IAA89_03430</name>
</gene>
<dbReference type="CDD" id="cd01092">
    <property type="entry name" value="APP-like"/>
    <property type="match status" value="1"/>
</dbReference>
<sequence length="364" mass="41412">MSKIQSIAKWLSQKNIDIAFINNFNTIKYLTGFNSDPIERVLALIIFKDKEPFIFCPSLEVEAIKENNWPYEIYSYMDDEDPYKLIANTIYKNISNPQKIAIEAKNLTVFKLKKLTNLFPNTNFSTYIDDYIDQLRVIKSEQEIELLLKAGKDADFAFQTAFNKIHEGVTEQQISTEIDYSLKKKGIMHTSFDPLIQFGKHAAEPHGETSDIKATKNELILIDLGTVYNNYISDATRTVALGKITDRQKDIYNICLEANLEAINAIKPGISAKELDGIARNIITKYGYGDYFIHRLGHGIGQSEHEYPDISQSSNIILKKGMCFSIEPGIYIPNELGVRIEDCVYVTKNGCKTFTNTTKKLLQL</sequence>
<evidence type="ECO:0000313" key="6">
    <source>
        <dbReference type="EMBL" id="MBO8441482.1"/>
    </source>
</evidence>
<dbReference type="Gene3D" id="3.40.350.10">
    <property type="entry name" value="Creatinase/prolidase N-terminal domain"/>
    <property type="match status" value="1"/>
</dbReference>
<feature type="domain" description="Peptidase M24" evidence="4">
    <location>
        <begin position="146"/>
        <end position="348"/>
    </location>
</feature>
<evidence type="ECO:0000256" key="3">
    <source>
        <dbReference type="ARBA" id="ARBA00023211"/>
    </source>
</evidence>
<dbReference type="PANTHER" id="PTHR46112">
    <property type="entry name" value="AMINOPEPTIDASE"/>
    <property type="match status" value="1"/>
</dbReference>
<evidence type="ECO:0000259" key="5">
    <source>
        <dbReference type="Pfam" id="PF01321"/>
    </source>
</evidence>
<keyword evidence="6" id="KW-0378">Hydrolase</keyword>
<evidence type="ECO:0000313" key="7">
    <source>
        <dbReference type="Proteomes" id="UP000823614"/>
    </source>
</evidence>
<dbReference type="InterPro" id="IPR029149">
    <property type="entry name" value="Creatin/AminoP/Spt16_N"/>
</dbReference>
<protein>
    <submittedName>
        <fullName evidence="6">Aminopeptidase P family protein</fullName>
    </submittedName>
</protein>
<keyword evidence="6" id="KW-0031">Aminopeptidase</keyword>
<comment type="caution">
    <text evidence="6">The sequence shown here is derived from an EMBL/GenBank/DDBJ whole genome shotgun (WGS) entry which is preliminary data.</text>
</comment>
<dbReference type="InterPro" id="IPR000994">
    <property type="entry name" value="Pept_M24"/>
</dbReference>
<organism evidence="6 7">
    <name type="scientific">Candidatus Gallilactobacillus intestinavium</name>
    <dbReference type="NCBI Taxonomy" id="2840838"/>
    <lineage>
        <taxon>Bacteria</taxon>
        <taxon>Bacillati</taxon>
        <taxon>Bacillota</taxon>
        <taxon>Bacilli</taxon>
        <taxon>Lactobacillales</taxon>
        <taxon>Lactobacillaceae</taxon>
        <taxon>Lactobacillaceae incertae sedis</taxon>
        <taxon>Candidatus Gallilactobacillus</taxon>
    </lineage>
</organism>
<dbReference type="InterPro" id="IPR050659">
    <property type="entry name" value="Peptidase_M24B"/>
</dbReference>
<accession>A0A9D9H9M9</accession>
<reference evidence="6" key="1">
    <citation type="submission" date="2020-10" db="EMBL/GenBank/DDBJ databases">
        <authorList>
            <person name="Gilroy R."/>
        </authorList>
    </citation>
    <scope>NUCLEOTIDE SEQUENCE</scope>
    <source>
        <strain evidence="6">C6-149</strain>
    </source>
</reference>
<name>A0A9D9H9M9_9LACO</name>